<keyword evidence="2" id="KW-0812">Transmembrane</keyword>
<feature type="compositionally biased region" description="Polar residues" evidence="1">
    <location>
        <begin position="408"/>
        <end position="423"/>
    </location>
</feature>
<feature type="compositionally biased region" description="Basic and acidic residues" evidence="1">
    <location>
        <begin position="424"/>
        <end position="434"/>
    </location>
</feature>
<dbReference type="OrthoDB" id="6137198at2759"/>
<dbReference type="Gene3D" id="2.60.40.10">
    <property type="entry name" value="Immunoglobulins"/>
    <property type="match status" value="1"/>
</dbReference>
<name>A0A6J8APC3_MYTCO</name>
<keyword evidence="2" id="KW-1133">Transmembrane helix</keyword>
<dbReference type="AlphaFoldDB" id="A0A6J8APC3"/>
<feature type="transmembrane region" description="Helical" evidence="2">
    <location>
        <begin position="277"/>
        <end position="297"/>
    </location>
</feature>
<organism evidence="3 4">
    <name type="scientific">Mytilus coruscus</name>
    <name type="common">Sea mussel</name>
    <dbReference type="NCBI Taxonomy" id="42192"/>
    <lineage>
        <taxon>Eukaryota</taxon>
        <taxon>Metazoa</taxon>
        <taxon>Spiralia</taxon>
        <taxon>Lophotrochozoa</taxon>
        <taxon>Mollusca</taxon>
        <taxon>Bivalvia</taxon>
        <taxon>Autobranchia</taxon>
        <taxon>Pteriomorphia</taxon>
        <taxon>Mytilida</taxon>
        <taxon>Mytiloidea</taxon>
        <taxon>Mytilidae</taxon>
        <taxon>Mytilinae</taxon>
        <taxon>Mytilus</taxon>
    </lineage>
</organism>
<evidence type="ECO:0000256" key="2">
    <source>
        <dbReference type="SAM" id="Phobius"/>
    </source>
</evidence>
<feature type="region of interest" description="Disordered" evidence="1">
    <location>
        <begin position="408"/>
        <end position="437"/>
    </location>
</feature>
<dbReference type="InterPro" id="IPR036116">
    <property type="entry name" value="FN3_sf"/>
</dbReference>
<proteinExistence type="predicted"/>
<accession>A0A6J8APC3</accession>
<gene>
    <name evidence="3" type="ORF">MCOR_9019</name>
</gene>
<reference evidence="3 4" key="1">
    <citation type="submission" date="2020-06" db="EMBL/GenBank/DDBJ databases">
        <authorList>
            <person name="Li R."/>
            <person name="Bekaert M."/>
        </authorList>
    </citation>
    <scope>NUCLEOTIDE SEQUENCE [LARGE SCALE GENOMIC DNA]</scope>
    <source>
        <strain evidence="4">wild</strain>
    </source>
</reference>
<dbReference type="Proteomes" id="UP000507470">
    <property type="component" value="Unassembled WGS sequence"/>
</dbReference>
<evidence type="ECO:0008006" key="5">
    <source>
        <dbReference type="Google" id="ProtNLM"/>
    </source>
</evidence>
<evidence type="ECO:0000313" key="4">
    <source>
        <dbReference type="Proteomes" id="UP000507470"/>
    </source>
</evidence>
<dbReference type="EMBL" id="CACVKT020001643">
    <property type="protein sequence ID" value="CAC5370032.1"/>
    <property type="molecule type" value="Genomic_DNA"/>
</dbReference>
<dbReference type="SUPFAM" id="SSF49265">
    <property type="entry name" value="Fibronectin type III"/>
    <property type="match status" value="1"/>
</dbReference>
<evidence type="ECO:0000313" key="3">
    <source>
        <dbReference type="EMBL" id="CAC5370032.1"/>
    </source>
</evidence>
<evidence type="ECO:0000256" key="1">
    <source>
        <dbReference type="SAM" id="MobiDB-lite"/>
    </source>
</evidence>
<keyword evidence="4" id="KW-1185">Reference proteome</keyword>
<protein>
    <recommendedName>
        <fullName evidence="5">Fibronectin type-III domain-containing protein</fullName>
    </recommendedName>
</protein>
<keyword evidence="2" id="KW-0472">Membrane</keyword>
<sequence length="489" mass="56326">MLTVDLEDDNPLYKLDGRYLCTVTNGVPDSNNVSLQKGYIDVNWPGRPWCIKSTPNPQYEQQKENATVIFHVYSSKEDFNYDLYKAETRLKMSSKYTFSSIVSSLPVNVYGRDVEINTTMISLEIFTVTESDFNVAYTLRVNNYYGNETCVKKLRESSFPQKPTEFGIKLYKKSFLVNWISGFDGGFPQQFVIKYRFVEDKTWSVHRSNTQNCTSERICALLIKAVLKYGQYVFYMYAENKLGKSSNTKPVTIEINTFTQGNQEQDNNIFSKITEKLLISLTSSLLLIVTFISCCLFGRQYRRNRINAPSSRNQYNTANRNGHYEEIDETLEINVNNSFSPVNDQIGNREMRDAAQMLMPTSIQTIQEVVEQTVRDISMRVLTETTTTVVRENQLKVIRETVKQVLSENDGSQLNNTHSISSTESEHDTNDEHGYLNPYQPLHINVDSCEHPYTDTTLNDVPLNICRRETKNYPIDTLSFRSENETSEL</sequence>
<dbReference type="InterPro" id="IPR013783">
    <property type="entry name" value="Ig-like_fold"/>
</dbReference>